<name>A0A2N9G455_FAGSY</name>
<dbReference type="EMBL" id="OIVN01001461">
    <property type="protein sequence ID" value="SPC94235.1"/>
    <property type="molecule type" value="Genomic_DNA"/>
</dbReference>
<dbReference type="AlphaFoldDB" id="A0A2N9G455"/>
<feature type="compositionally biased region" description="Basic and acidic residues" evidence="1">
    <location>
        <begin position="1"/>
        <end position="17"/>
    </location>
</feature>
<proteinExistence type="predicted"/>
<evidence type="ECO:0000256" key="1">
    <source>
        <dbReference type="SAM" id="MobiDB-lite"/>
    </source>
</evidence>
<feature type="region of interest" description="Disordered" evidence="1">
    <location>
        <begin position="1"/>
        <end position="82"/>
    </location>
</feature>
<reference evidence="2" key="1">
    <citation type="submission" date="2018-02" db="EMBL/GenBank/DDBJ databases">
        <authorList>
            <person name="Cohen D.B."/>
            <person name="Kent A.D."/>
        </authorList>
    </citation>
    <scope>NUCLEOTIDE SEQUENCE</scope>
</reference>
<feature type="compositionally biased region" description="Acidic residues" evidence="1">
    <location>
        <begin position="73"/>
        <end position="82"/>
    </location>
</feature>
<organism evidence="2">
    <name type="scientific">Fagus sylvatica</name>
    <name type="common">Beechnut</name>
    <dbReference type="NCBI Taxonomy" id="28930"/>
    <lineage>
        <taxon>Eukaryota</taxon>
        <taxon>Viridiplantae</taxon>
        <taxon>Streptophyta</taxon>
        <taxon>Embryophyta</taxon>
        <taxon>Tracheophyta</taxon>
        <taxon>Spermatophyta</taxon>
        <taxon>Magnoliopsida</taxon>
        <taxon>eudicotyledons</taxon>
        <taxon>Gunneridae</taxon>
        <taxon>Pentapetalae</taxon>
        <taxon>rosids</taxon>
        <taxon>fabids</taxon>
        <taxon>Fagales</taxon>
        <taxon>Fagaceae</taxon>
        <taxon>Fagus</taxon>
    </lineage>
</organism>
<sequence length="82" mass="8698">MAGAEKKGGRQKQREQKGGGVGSVVSDQDCTEEEKGKKETVGHTARSDHSGHDLPHTEVRVCRAAPSKRKEGSEEEGEAALG</sequence>
<evidence type="ECO:0000313" key="2">
    <source>
        <dbReference type="EMBL" id="SPC94235.1"/>
    </source>
</evidence>
<gene>
    <name evidence="2" type="ORF">FSB_LOCUS22117</name>
</gene>
<protein>
    <submittedName>
        <fullName evidence="2">Uncharacterized protein</fullName>
    </submittedName>
</protein>
<accession>A0A2N9G455</accession>
<feature type="compositionally biased region" description="Basic and acidic residues" evidence="1">
    <location>
        <begin position="33"/>
        <end position="61"/>
    </location>
</feature>